<organism evidence="10 11">
    <name type="scientific">Herbidospora galbida</name>
    <dbReference type="NCBI Taxonomy" id="2575442"/>
    <lineage>
        <taxon>Bacteria</taxon>
        <taxon>Bacillati</taxon>
        <taxon>Actinomycetota</taxon>
        <taxon>Actinomycetes</taxon>
        <taxon>Streptosporangiales</taxon>
        <taxon>Streptosporangiaceae</taxon>
        <taxon>Herbidospora</taxon>
    </lineage>
</organism>
<dbReference type="SUPFAM" id="SSF51569">
    <property type="entry name" value="Aldolase"/>
    <property type="match status" value="1"/>
</dbReference>
<dbReference type="NCBIfam" id="NF009395">
    <property type="entry name" value="PRK12755.1"/>
    <property type="match status" value="1"/>
</dbReference>
<evidence type="ECO:0000256" key="3">
    <source>
        <dbReference type="ARBA" id="ARBA00007985"/>
    </source>
</evidence>
<comment type="similarity">
    <text evidence="3 8">Belongs to the class-I DAHP synthase family.</text>
</comment>
<dbReference type="InterPro" id="IPR006218">
    <property type="entry name" value="DAHP1/KDSA"/>
</dbReference>
<keyword evidence="6 8" id="KW-0057">Aromatic amino acid biosynthesis</keyword>
<dbReference type="AlphaFoldDB" id="A0A4U3MJJ5"/>
<dbReference type="InterPro" id="IPR006219">
    <property type="entry name" value="DAHP_synth_1"/>
</dbReference>
<dbReference type="EMBL" id="SZQA01000009">
    <property type="protein sequence ID" value="TKK88869.1"/>
    <property type="molecule type" value="Genomic_DNA"/>
</dbReference>
<dbReference type="GO" id="GO:0009073">
    <property type="term" value="P:aromatic amino acid family biosynthetic process"/>
    <property type="evidence" value="ECO:0007669"/>
    <property type="project" value="UniProtKB-KW"/>
</dbReference>
<comment type="catalytic activity">
    <reaction evidence="7 8">
        <text>D-erythrose 4-phosphate + phosphoenolpyruvate + H2O = 7-phospho-2-dehydro-3-deoxy-D-arabino-heptonate + phosphate</text>
        <dbReference type="Rhea" id="RHEA:14717"/>
        <dbReference type="ChEBI" id="CHEBI:15377"/>
        <dbReference type="ChEBI" id="CHEBI:16897"/>
        <dbReference type="ChEBI" id="CHEBI:43474"/>
        <dbReference type="ChEBI" id="CHEBI:58394"/>
        <dbReference type="ChEBI" id="CHEBI:58702"/>
        <dbReference type="EC" id="2.5.1.54"/>
    </reaction>
</comment>
<evidence type="ECO:0000256" key="6">
    <source>
        <dbReference type="ARBA" id="ARBA00023141"/>
    </source>
</evidence>
<dbReference type="OrthoDB" id="9807331at2"/>
<evidence type="ECO:0000313" key="10">
    <source>
        <dbReference type="EMBL" id="TKK88869.1"/>
    </source>
</evidence>
<gene>
    <name evidence="10" type="ORF">FDA94_12400</name>
</gene>
<dbReference type="UniPathway" id="UPA00053">
    <property type="reaction ID" value="UER00084"/>
</dbReference>
<dbReference type="PANTHER" id="PTHR21225:SF12">
    <property type="entry name" value="PHOSPHO-2-DEHYDRO-3-DEOXYHEPTONATE ALDOLASE, TYROSINE-INHIBITED"/>
    <property type="match status" value="1"/>
</dbReference>
<dbReference type="RefSeq" id="WP_137247207.1">
    <property type="nucleotide sequence ID" value="NZ_SZQA01000009.1"/>
</dbReference>
<dbReference type="GO" id="GO:0005737">
    <property type="term" value="C:cytoplasm"/>
    <property type="evidence" value="ECO:0007669"/>
    <property type="project" value="TreeGrafter"/>
</dbReference>
<keyword evidence="11" id="KW-1185">Reference proteome</keyword>
<evidence type="ECO:0000256" key="7">
    <source>
        <dbReference type="ARBA" id="ARBA00047508"/>
    </source>
</evidence>
<comment type="function">
    <text evidence="1 8">Stereospecific condensation of phosphoenolpyruvate (PEP) and D-erythrose-4-phosphate (E4P) giving rise to 3-deoxy-D-arabino-heptulosonate-7-phosphate (DAHP).</text>
</comment>
<sequence>MRPVNARISAVEPLLTPAELRAEVPVTDLAARTLRKGREEVARVLDGTDDRLLVVTGPCSVHDPAAALTYAERLAHLAEEVSDTLLLVMRVYVEKPRTRLGWKGLVSDPHLDGSDDVNEGLRLSRELLTKVLELGLPTGCEFLDPTVARYLSDAVCWGAIGARTVQSQTHRQLTSGLAMPVGMKNTTTGAVGDAIDAIVCASHGHVFPGIDDDGLASVIQTSGNPDCHVVLRGGASGPNYGPLDVARALDALGGAGLPRRLVIDASHGNSGKDHERQPVVVADVARRIAAGERGIAGLMVESFLASGRQELVLGEPGRLVFGQSVTDACVGWDRTTRMVAQLADAVTAGRATTVAA</sequence>
<evidence type="ECO:0000256" key="1">
    <source>
        <dbReference type="ARBA" id="ARBA00003726"/>
    </source>
</evidence>
<dbReference type="Gene3D" id="3.20.20.70">
    <property type="entry name" value="Aldolase class I"/>
    <property type="match status" value="1"/>
</dbReference>
<proteinExistence type="inferred from homology"/>
<name>A0A4U3MJJ5_9ACTN</name>
<dbReference type="GO" id="GO:0003849">
    <property type="term" value="F:3-deoxy-7-phosphoheptulonate synthase activity"/>
    <property type="evidence" value="ECO:0007669"/>
    <property type="project" value="UniProtKB-EC"/>
</dbReference>
<comment type="pathway">
    <text evidence="2 8">Metabolic intermediate biosynthesis; chorismate biosynthesis; chorismate from D-erythrose 4-phosphate and phosphoenolpyruvate: step 1/7.</text>
</comment>
<dbReference type="FunFam" id="3.20.20.70:FF:000005">
    <property type="entry name" value="Phospho-2-dehydro-3-deoxyheptonate aldolase"/>
    <property type="match status" value="1"/>
</dbReference>
<dbReference type="Pfam" id="PF00793">
    <property type="entry name" value="DAHP_synth_1"/>
    <property type="match status" value="1"/>
</dbReference>
<dbReference type="PANTHER" id="PTHR21225">
    <property type="entry name" value="PHOSPHO-2-DEHYDRO-3-DEOXYHEPTONATE ALDOLASE DAHP SYNTHETASE"/>
    <property type="match status" value="1"/>
</dbReference>
<evidence type="ECO:0000256" key="5">
    <source>
        <dbReference type="ARBA" id="ARBA00022679"/>
    </source>
</evidence>
<protein>
    <recommendedName>
        <fullName evidence="8">Phospho-2-dehydro-3-deoxyheptonate aldolase</fullName>
        <ecNumber evidence="8">2.5.1.54</ecNumber>
    </recommendedName>
</protein>
<dbReference type="InterPro" id="IPR013785">
    <property type="entry name" value="Aldolase_TIM"/>
</dbReference>
<keyword evidence="5 8" id="KW-0808">Transferase</keyword>
<dbReference type="Proteomes" id="UP000308705">
    <property type="component" value="Unassembled WGS sequence"/>
</dbReference>
<evidence type="ECO:0000256" key="2">
    <source>
        <dbReference type="ARBA" id="ARBA00004688"/>
    </source>
</evidence>
<keyword evidence="4 8" id="KW-0028">Amino-acid biosynthesis</keyword>
<dbReference type="GO" id="GO:0009423">
    <property type="term" value="P:chorismate biosynthetic process"/>
    <property type="evidence" value="ECO:0007669"/>
    <property type="project" value="UniProtKB-UniPathway"/>
</dbReference>
<comment type="caution">
    <text evidence="10">The sequence shown here is derived from an EMBL/GenBank/DDBJ whole genome shotgun (WGS) entry which is preliminary data.</text>
</comment>
<reference evidence="10 11" key="1">
    <citation type="submission" date="2019-04" db="EMBL/GenBank/DDBJ databases">
        <title>Herbidospora sp. NEAU-GS14.nov., a novel actinomycete isolated from soil.</title>
        <authorList>
            <person name="Han L."/>
        </authorList>
    </citation>
    <scope>NUCLEOTIDE SEQUENCE [LARGE SCALE GENOMIC DNA]</scope>
    <source>
        <strain evidence="10 11">NEAU-GS14</strain>
    </source>
</reference>
<dbReference type="EC" id="2.5.1.54" evidence="8"/>
<evidence type="ECO:0000259" key="9">
    <source>
        <dbReference type="Pfam" id="PF00793"/>
    </source>
</evidence>
<evidence type="ECO:0000313" key="11">
    <source>
        <dbReference type="Proteomes" id="UP000308705"/>
    </source>
</evidence>
<dbReference type="PIRSF" id="PIRSF001361">
    <property type="entry name" value="DAHP_synthase"/>
    <property type="match status" value="1"/>
</dbReference>
<accession>A0A4U3MJJ5</accession>
<evidence type="ECO:0000256" key="8">
    <source>
        <dbReference type="PIRNR" id="PIRNR001361"/>
    </source>
</evidence>
<feature type="domain" description="DAHP synthetase I/KDSA" evidence="9">
    <location>
        <begin position="43"/>
        <end position="338"/>
    </location>
</feature>
<dbReference type="NCBIfam" id="TIGR00034">
    <property type="entry name" value="aroFGH"/>
    <property type="match status" value="1"/>
</dbReference>
<evidence type="ECO:0000256" key="4">
    <source>
        <dbReference type="ARBA" id="ARBA00022605"/>
    </source>
</evidence>
<dbReference type="GO" id="GO:0008652">
    <property type="term" value="P:amino acid biosynthetic process"/>
    <property type="evidence" value="ECO:0007669"/>
    <property type="project" value="UniProtKB-KW"/>
</dbReference>